<evidence type="ECO:0000256" key="1">
    <source>
        <dbReference type="ARBA" id="ARBA00023121"/>
    </source>
</evidence>
<reference evidence="3" key="1">
    <citation type="submission" date="2018-09" db="EMBL/GenBank/DDBJ databases">
        <authorList>
            <person name="Zhu H."/>
        </authorList>
    </citation>
    <scope>NUCLEOTIDE SEQUENCE [LARGE SCALE GENOMIC DNA]</scope>
    <source>
        <strain evidence="3">K2R23-3</strain>
    </source>
</reference>
<dbReference type="PROSITE" id="PS51482">
    <property type="entry name" value="DEGV"/>
    <property type="match status" value="1"/>
</dbReference>
<dbReference type="Proteomes" id="UP000265725">
    <property type="component" value="Chromosome"/>
</dbReference>
<dbReference type="InterPro" id="IPR003797">
    <property type="entry name" value="DegV"/>
</dbReference>
<evidence type="ECO:0000313" key="3">
    <source>
        <dbReference type="Proteomes" id="UP000265725"/>
    </source>
</evidence>
<protein>
    <submittedName>
        <fullName evidence="2">DegV family protein</fullName>
    </submittedName>
</protein>
<dbReference type="RefSeq" id="WP_119882487.1">
    <property type="nucleotide sequence ID" value="NZ_CP032418.1"/>
</dbReference>
<dbReference type="Gene3D" id="3.30.1180.10">
    <property type="match status" value="1"/>
</dbReference>
<dbReference type="KEGG" id="paek:D3873_02215"/>
<dbReference type="PANTHER" id="PTHR33434">
    <property type="entry name" value="DEGV DOMAIN-CONTAINING PROTEIN DR_1986-RELATED"/>
    <property type="match status" value="1"/>
</dbReference>
<dbReference type="NCBIfam" id="TIGR00762">
    <property type="entry name" value="DegV"/>
    <property type="match status" value="1"/>
</dbReference>
<gene>
    <name evidence="2" type="ORF">D3873_02215</name>
</gene>
<organism evidence="2 3">
    <name type="scientific">Paenisporosarcina cavernae</name>
    <dbReference type="NCBI Taxonomy" id="2320858"/>
    <lineage>
        <taxon>Bacteria</taxon>
        <taxon>Bacillati</taxon>
        <taxon>Bacillota</taxon>
        <taxon>Bacilli</taxon>
        <taxon>Bacillales</taxon>
        <taxon>Caryophanaceae</taxon>
        <taxon>Paenisporosarcina</taxon>
    </lineage>
</organism>
<dbReference type="Gene3D" id="3.40.50.10170">
    <property type="match status" value="1"/>
</dbReference>
<dbReference type="GO" id="GO:0008289">
    <property type="term" value="F:lipid binding"/>
    <property type="evidence" value="ECO:0007669"/>
    <property type="project" value="UniProtKB-KW"/>
</dbReference>
<dbReference type="OrthoDB" id="1638652at2"/>
<keyword evidence="1" id="KW-0446">Lipid-binding</keyword>
<keyword evidence="3" id="KW-1185">Reference proteome</keyword>
<dbReference type="Pfam" id="PF02645">
    <property type="entry name" value="DegV"/>
    <property type="match status" value="1"/>
</dbReference>
<accession>A0A385YSW8</accession>
<sequence length="286" mass="31352">MTKKPIAWVVDSTADVNDYLLSQPDVHIVPLYIHFGEDQFADGVDLTTEALYDRIRHSEVFPKTSQPPAGEFATLYTQLAEDYEAIIGVHVSGKLSGTILSSVSGAEIAGIPFEAVDSMSLSTGITKLVEYGISLEKSGLGYQEIAQKMRDYTANFRNYIVIGNLQQLYKGGRMSGLQFYIGSVLQIKPIVQITPEGELTALDKVRSIKKAMTYLVDRIVESYQKEDVREVNIMHGNNVSQAEEVKKLILEKAPDMTVSIGEISSVLAVHAGEGTLGALYYAPPKA</sequence>
<dbReference type="InterPro" id="IPR043168">
    <property type="entry name" value="DegV_C"/>
</dbReference>
<dbReference type="AlphaFoldDB" id="A0A385YSW8"/>
<proteinExistence type="predicted"/>
<dbReference type="InterPro" id="IPR050270">
    <property type="entry name" value="DegV_domain_contain"/>
</dbReference>
<name>A0A385YSW8_9BACL</name>
<dbReference type="SUPFAM" id="SSF82549">
    <property type="entry name" value="DAK1/DegV-like"/>
    <property type="match status" value="1"/>
</dbReference>
<evidence type="ECO:0000313" key="2">
    <source>
        <dbReference type="EMBL" id="AYC28742.1"/>
    </source>
</evidence>
<dbReference type="EMBL" id="CP032418">
    <property type="protein sequence ID" value="AYC28742.1"/>
    <property type="molecule type" value="Genomic_DNA"/>
</dbReference>
<dbReference type="PANTHER" id="PTHR33434:SF2">
    <property type="entry name" value="FATTY ACID-BINDING PROTEIN TM_1468"/>
    <property type="match status" value="1"/>
</dbReference>